<dbReference type="EMBL" id="JAAITS010000004">
    <property type="protein sequence ID" value="NSG84293.1"/>
    <property type="molecule type" value="Genomic_DNA"/>
</dbReference>
<gene>
    <name evidence="1" type="ORF">G5B17_02315</name>
</gene>
<keyword evidence="2" id="KW-1185">Reference proteome</keyword>
<dbReference type="Gene3D" id="3.60.20.10">
    <property type="entry name" value="Glutamine Phosphoribosylpyrophosphate, subunit 1, domain 1"/>
    <property type="match status" value="1"/>
</dbReference>
<evidence type="ECO:0000313" key="1">
    <source>
        <dbReference type="EMBL" id="NSG84293.1"/>
    </source>
</evidence>
<dbReference type="InterPro" id="IPR001353">
    <property type="entry name" value="Proteasome_sua/b"/>
</dbReference>
<dbReference type="RefSeq" id="WP_173769280.1">
    <property type="nucleotide sequence ID" value="NZ_JAAITS010000004.1"/>
</dbReference>
<reference evidence="1 2" key="1">
    <citation type="journal article" date="2020" name="Cell Host Microbe">
        <title>Functional and Genomic Variation between Human-Derived Isolates of Lachnospiraceae Reveals Inter- and Intra-Species Diversity.</title>
        <authorList>
            <person name="Sorbara M.T."/>
            <person name="Littmann E.R."/>
            <person name="Fontana E."/>
            <person name="Moody T.U."/>
            <person name="Kohout C.E."/>
            <person name="Gjonbalaj M."/>
            <person name="Eaton V."/>
            <person name="Seok R."/>
            <person name="Leiner I.M."/>
            <person name="Pamer E.G."/>
        </authorList>
    </citation>
    <scope>NUCLEOTIDE SEQUENCE [LARGE SCALE GENOMIC DNA]</scope>
    <source>
        <strain evidence="1 2">MSK.17.74</strain>
    </source>
</reference>
<evidence type="ECO:0000313" key="2">
    <source>
        <dbReference type="Proteomes" id="UP001644719"/>
    </source>
</evidence>
<accession>A0ABX2H4X6</accession>
<dbReference type="SUPFAM" id="SSF56235">
    <property type="entry name" value="N-terminal nucleophile aminohydrolases (Ntn hydrolases)"/>
    <property type="match status" value="1"/>
</dbReference>
<dbReference type="Proteomes" id="UP001644719">
    <property type="component" value="Unassembled WGS sequence"/>
</dbReference>
<comment type="caution">
    <text evidence="1">The sequence shown here is derived from an EMBL/GenBank/DDBJ whole genome shotgun (WGS) entry which is preliminary data.</text>
</comment>
<protein>
    <submittedName>
        <fullName evidence="1">Uncharacterized protein</fullName>
    </submittedName>
</protein>
<dbReference type="InterPro" id="IPR029055">
    <property type="entry name" value="Ntn_hydrolases_N"/>
</dbReference>
<organism evidence="1 2">
    <name type="scientific">Blautia faecis</name>
    <dbReference type="NCBI Taxonomy" id="871665"/>
    <lineage>
        <taxon>Bacteria</taxon>
        <taxon>Bacillati</taxon>
        <taxon>Bacillota</taxon>
        <taxon>Clostridia</taxon>
        <taxon>Lachnospirales</taxon>
        <taxon>Lachnospiraceae</taxon>
        <taxon>Blautia</taxon>
    </lineage>
</organism>
<proteinExistence type="predicted"/>
<name>A0ABX2H4X6_9FIRM</name>
<dbReference type="Pfam" id="PF00227">
    <property type="entry name" value="Proteasome"/>
    <property type="match status" value="1"/>
</dbReference>
<sequence>MSLVIAAISKDRKRISACSDSRWVNSEDNSVVYDNISKIKKKNNYTLIGFAGDLNKMKPLYNHLQKEFPNFYDWDVNKVRDESYKFLKENQSDTIGEMHFLIAGFDENKEPHLYTIVNRNGNTWKANLSSARSVYIGDLTCGFKLDKNEENFDVVIKSMKNCIIECSKVNPAVNSEITQLNLRLE</sequence>